<dbReference type="InterPro" id="IPR006015">
    <property type="entry name" value="Universal_stress_UspA"/>
</dbReference>
<dbReference type="SUPFAM" id="SSF52402">
    <property type="entry name" value="Adenine nucleotide alpha hydrolases-like"/>
    <property type="match status" value="2"/>
</dbReference>
<dbReference type="PANTHER" id="PTHR46268">
    <property type="entry name" value="STRESS RESPONSE PROTEIN NHAX"/>
    <property type="match status" value="1"/>
</dbReference>
<reference evidence="3" key="1">
    <citation type="submission" date="2022-11" db="EMBL/GenBank/DDBJ databases">
        <title>Salinimicrobium profundisediminis sp. nov., isolated from deep-sea sediment of the Mariana Trench.</title>
        <authorList>
            <person name="Fu H."/>
        </authorList>
    </citation>
    <scope>NUCLEOTIDE SEQUENCE</scope>
    <source>
        <strain evidence="3">MT39</strain>
    </source>
</reference>
<dbReference type="EMBL" id="JAPJDA010000003">
    <property type="protein sequence ID" value="MCX2836990.1"/>
    <property type="molecule type" value="Genomic_DNA"/>
</dbReference>
<dbReference type="CDD" id="cd00293">
    <property type="entry name" value="USP-like"/>
    <property type="match status" value="1"/>
</dbReference>
<evidence type="ECO:0000313" key="3">
    <source>
        <dbReference type="EMBL" id="MCX2836990.1"/>
    </source>
</evidence>
<accession>A0A9X3HZJ0</accession>
<feature type="domain" description="UspA" evidence="2">
    <location>
        <begin position="1"/>
        <end position="135"/>
    </location>
</feature>
<dbReference type="PANTHER" id="PTHR46268:SF6">
    <property type="entry name" value="UNIVERSAL STRESS PROTEIN UP12"/>
    <property type="match status" value="1"/>
</dbReference>
<dbReference type="AlphaFoldDB" id="A0A9X3HZJ0"/>
<dbReference type="Gene3D" id="3.40.50.12370">
    <property type="match status" value="1"/>
</dbReference>
<dbReference type="Pfam" id="PF00582">
    <property type="entry name" value="Usp"/>
    <property type="match status" value="1"/>
</dbReference>
<evidence type="ECO:0000313" key="4">
    <source>
        <dbReference type="Proteomes" id="UP001148482"/>
    </source>
</evidence>
<evidence type="ECO:0000256" key="1">
    <source>
        <dbReference type="ARBA" id="ARBA00008791"/>
    </source>
</evidence>
<dbReference type="PRINTS" id="PR01438">
    <property type="entry name" value="UNVRSLSTRESS"/>
</dbReference>
<comment type="caution">
    <text evidence="3">The sequence shown here is derived from an EMBL/GenBank/DDBJ whole genome shotgun (WGS) entry which is preliminary data.</text>
</comment>
<proteinExistence type="inferred from homology"/>
<organism evidence="3 4">
    <name type="scientific">Salinimicrobium profundisediminis</name>
    <dbReference type="NCBI Taxonomy" id="2994553"/>
    <lineage>
        <taxon>Bacteria</taxon>
        <taxon>Pseudomonadati</taxon>
        <taxon>Bacteroidota</taxon>
        <taxon>Flavobacteriia</taxon>
        <taxon>Flavobacteriales</taxon>
        <taxon>Flavobacteriaceae</taxon>
        <taxon>Salinimicrobium</taxon>
    </lineage>
</organism>
<keyword evidence="4" id="KW-1185">Reference proteome</keyword>
<protein>
    <submittedName>
        <fullName evidence="3">Universal stress protein</fullName>
    </submittedName>
</protein>
<dbReference type="RefSeq" id="WP_266068189.1">
    <property type="nucleotide sequence ID" value="NZ_JAPJDA010000003.1"/>
</dbReference>
<evidence type="ECO:0000259" key="2">
    <source>
        <dbReference type="Pfam" id="PF00582"/>
    </source>
</evidence>
<comment type="similarity">
    <text evidence="1">Belongs to the universal stress protein A family.</text>
</comment>
<dbReference type="InterPro" id="IPR006016">
    <property type="entry name" value="UspA"/>
</dbReference>
<gene>
    <name evidence="3" type="ORF">OQ279_02395</name>
</gene>
<name>A0A9X3HZJ0_9FLAO</name>
<dbReference type="Proteomes" id="UP001148482">
    <property type="component" value="Unassembled WGS sequence"/>
</dbReference>
<sequence length="271" mass="30864">MKKIIYATDFSSNSVAALKYAAELARIMGDDLIALHVYPSYEVDRPKGDFLKDHQKELQDFCKLHLKENYQPQTISPAVVSGSSIAEEILKFTKDLQVRVIVMGACGASKLKDKLVGTTTSEMIGKSSLPVLAVPPQYRFKQPQKILFASTLDDQELIYLKELIPMAQSLEASIEVVHITHRKEDEALQKLQDFQEKVEQEIPYPKISYRTLYSSEVFDTLRKAIEKEEPDIVLMPEKRNMNLFKRGIVRDRIKRMQSCSPSPLLTFPAIV</sequence>